<dbReference type="InterPro" id="IPR004119">
    <property type="entry name" value="EcKL"/>
</dbReference>
<evidence type="ECO:0000259" key="1">
    <source>
        <dbReference type="SMART" id="SM00587"/>
    </source>
</evidence>
<sequence length="204" mass="23638">MEDLKELQYQMAQRREGLDFEHCRIALRKLGQMHAASMALVNENLSLMDKFNFGMFHGSVDLQHSCYTSPANDLQYFLSISPQNHVREQHREELVRIYYESFAATLYELNYSKIPTFAQLQDEMRKKEMLGFFAAVFVLPIALMEEQSTQGSGLDGLMDEEARKEMTWLMISGKSYTEAIKPILKRCDNLGVFDLQSYQGDSNY</sequence>
<dbReference type="Pfam" id="PF02958">
    <property type="entry name" value="EcKL"/>
    <property type="match status" value="2"/>
</dbReference>
<keyword evidence="3" id="KW-1185">Reference proteome</keyword>
<dbReference type="SUPFAM" id="SSF56112">
    <property type="entry name" value="Protein kinase-like (PK-like)"/>
    <property type="match status" value="1"/>
</dbReference>
<evidence type="ECO:0000313" key="3">
    <source>
        <dbReference type="Proteomes" id="UP000092461"/>
    </source>
</evidence>
<dbReference type="VEuPathDB" id="VectorBase:LLONM1_006516"/>
<proteinExistence type="predicted"/>
<organism evidence="2 3">
    <name type="scientific">Lutzomyia longipalpis</name>
    <name type="common">Sand fly</name>
    <dbReference type="NCBI Taxonomy" id="7200"/>
    <lineage>
        <taxon>Eukaryota</taxon>
        <taxon>Metazoa</taxon>
        <taxon>Ecdysozoa</taxon>
        <taxon>Arthropoda</taxon>
        <taxon>Hexapoda</taxon>
        <taxon>Insecta</taxon>
        <taxon>Pterygota</taxon>
        <taxon>Neoptera</taxon>
        <taxon>Endopterygota</taxon>
        <taxon>Diptera</taxon>
        <taxon>Nematocera</taxon>
        <taxon>Psychodoidea</taxon>
        <taxon>Psychodidae</taxon>
        <taxon>Lutzomyia</taxon>
        <taxon>Lutzomyia</taxon>
    </lineage>
</organism>
<dbReference type="EMBL" id="AJWK01034619">
    <property type="status" value="NOT_ANNOTATED_CDS"/>
    <property type="molecule type" value="Genomic_DNA"/>
</dbReference>
<dbReference type="InterPro" id="IPR015897">
    <property type="entry name" value="CHK_kinase-like"/>
</dbReference>
<dbReference type="EnsemblMetazoa" id="LLOJ009868-RA">
    <property type="protein sequence ID" value="LLOJ009868-PA"/>
    <property type="gene ID" value="LLOJ009868"/>
</dbReference>
<evidence type="ECO:0000313" key="2">
    <source>
        <dbReference type="EnsemblMetazoa" id="LLOJ009868-PA"/>
    </source>
</evidence>
<dbReference type="PANTHER" id="PTHR11012:SF56">
    <property type="entry name" value="CHK KINASE-LIKE DOMAIN-CONTAINING PROTEIN-RELATED"/>
    <property type="match status" value="1"/>
</dbReference>
<protein>
    <recommendedName>
        <fullName evidence="1">CHK kinase-like domain-containing protein</fullName>
    </recommendedName>
</protein>
<accession>A0A1B0GL91</accession>
<dbReference type="SMART" id="SM00587">
    <property type="entry name" value="CHK"/>
    <property type="match status" value="1"/>
</dbReference>
<dbReference type="VEuPathDB" id="VectorBase:LLONM1_007889"/>
<name>A0A1B0GL91_LUTLO</name>
<dbReference type="Proteomes" id="UP000092461">
    <property type="component" value="Unassembled WGS sequence"/>
</dbReference>
<reference evidence="2" key="1">
    <citation type="submission" date="2020-05" db="UniProtKB">
        <authorList>
            <consortium name="EnsemblMetazoa"/>
        </authorList>
    </citation>
    <scope>IDENTIFICATION</scope>
    <source>
        <strain evidence="2">Jacobina</strain>
    </source>
</reference>
<feature type="domain" description="CHK kinase-like" evidence="1">
    <location>
        <begin position="1"/>
        <end position="108"/>
    </location>
</feature>
<dbReference type="InterPro" id="IPR011009">
    <property type="entry name" value="Kinase-like_dom_sf"/>
</dbReference>
<dbReference type="PANTHER" id="PTHR11012">
    <property type="entry name" value="PROTEIN KINASE-LIKE DOMAIN-CONTAINING"/>
    <property type="match status" value="1"/>
</dbReference>
<dbReference type="VEuPathDB" id="VectorBase:LLOJ009868"/>
<dbReference type="AlphaFoldDB" id="A0A1B0GL91"/>